<dbReference type="EMBL" id="JBHTMP010000038">
    <property type="protein sequence ID" value="MFD1323896.1"/>
    <property type="molecule type" value="Genomic_DNA"/>
</dbReference>
<evidence type="ECO:0000313" key="2">
    <source>
        <dbReference type="EMBL" id="MFD1323896.1"/>
    </source>
</evidence>
<organism evidence="2 3">
    <name type="scientific">Micromonospora sonneratiae</name>
    <dbReference type="NCBI Taxonomy" id="1184706"/>
    <lineage>
        <taxon>Bacteria</taxon>
        <taxon>Bacillati</taxon>
        <taxon>Actinomycetota</taxon>
        <taxon>Actinomycetes</taxon>
        <taxon>Micromonosporales</taxon>
        <taxon>Micromonosporaceae</taxon>
        <taxon>Micromonospora</taxon>
    </lineage>
</organism>
<accession>A0ABW3YHM4</accession>
<dbReference type="PANTHER" id="PTHR10138:SF0">
    <property type="entry name" value="TRYPTOPHAN 2,3-DIOXYGENASE"/>
    <property type="match status" value="1"/>
</dbReference>
<dbReference type="Proteomes" id="UP001597260">
    <property type="component" value="Unassembled WGS sequence"/>
</dbReference>
<sequence>MRLVHKLTTWLSGAADPDTFPYSEVVTELHRTGRHFADKELLALLDQTRTYLTTSPYPDATEPGGESAPVRLLRSFLDVALDKWDGRYDYHSYLALGLLGIPGADPGGDGAAADPERARRQGDRILLQLIADALAFEMAAEAGTTGLLPQQRPAPVVVAKRYRLGVRAAAPPLSRLGLSVPLDEGNPAATAALLNAVVAADQSAEERRNLGLSMLPVYLLHDEYLFIRVLQAYECTFALLAVELQATIDALAAGLAQPAADCLAHAEERLRHAAPLFSLMASMQPQSFRTFRIYTEGASAIQSRSYKLMESLCRTPTESRLASAAYRSVPGIRSQVLAGQPTVDQAYRSAAHAGRLTQPQQHLLEQRMRGFAAAVMQWRQTHYRLATRMLGTGQPGTGYTEGTPYLAAARSIPVFTAVTRDADSTRPTDTEMEASPSE</sequence>
<feature type="region of interest" description="Disordered" evidence="1">
    <location>
        <begin position="419"/>
        <end position="438"/>
    </location>
</feature>
<keyword evidence="3" id="KW-1185">Reference proteome</keyword>
<dbReference type="InterPro" id="IPR004981">
    <property type="entry name" value="Trp_2_3_dOase"/>
</dbReference>
<dbReference type="InterPro" id="IPR037217">
    <property type="entry name" value="Trp/Indoleamine_2_3_dOase-like"/>
</dbReference>
<dbReference type="Gene3D" id="1.20.58.480">
    <property type="match status" value="1"/>
</dbReference>
<dbReference type="SUPFAM" id="SSF140959">
    <property type="entry name" value="Indolic compounds 2,3-dioxygenase-like"/>
    <property type="match status" value="1"/>
</dbReference>
<comment type="caution">
    <text evidence="2">The sequence shown here is derived from an EMBL/GenBank/DDBJ whole genome shotgun (WGS) entry which is preliminary data.</text>
</comment>
<evidence type="ECO:0000313" key="3">
    <source>
        <dbReference type="Proteomes" id="UP001597260"/>
    </source>
</evidence>
<reference evidence="3" key="1">
    <citation type="journal article" date="2019" name="Int. J. Syst. Evol. Microbiol.">
        <title>The Global Catalogue of Microorganisms (GCM) 10K type strain sequencing project: providing services to taxonomists for standard genome sequencing and annotation.</title>
        <authorList>
            <consortium name="The Broad Institute Genomics Platform"/>
            <consortium name="The Broad Institute Genome Sequencing Center for Infectious Disease"/>
            <person name="Wu L."/>
            <person name="Ma J."/>
        </authorList>
    </citation>
    <scope>NUCLEOTIDE SEQUENCE [LARGE SCALE GENOMIC DNA]</scope>
    <source>
        <strain evidence="3">JCM 31037</strain>
    </source>
</reference>
<evidence type="ECO:0000256" key="1">
    <source>
        <dbReference type="SAM" id="MobiDB-lite"/>
    </source>
</evidence>
<feature type="compositionally biased region" description="Basic and acidic residues" evidence="1">
    <location>
        <begin position="420"/>
        <end position="429"/>
    </location>
</feature>
<name>A0ABW3YHM4_9ACTN</name>
<dbReference type="PANTHER" id="PTHR10138">
    <property type="entry name" value="TRYPTOPHAN 2,3-DIOXYGENASE"/>
    <property type="match status" value="1"/>
</dbReference>
<protein>
    <submittedName>
        <fullName evidence="2">Tryptophan 2,3-dioxygenase family protein</fullName>
    </submittedName>
</protein>
<dbReference type="Pfam" id="PF03301">
    <property type="entry name" value="Trp_dioxygenase"/>
    <property type="match status" value="1"/>
</dbReference>
<dbReference type="RefSeq" id="WP_377573624.1">
    <property type="nucleotide sequence ID" value="NZ_JBHTMP010000038.1"/>
</dbReference>
<proteinExistence type="predicted"/>
<gene>
    <name evidence="2" type="ORF">ACFQ4H_22665</name>
</gene>